<keyword evidence="3" id="KW-1003">Cell membrane</keyword>
<dbReference type="InterPro" id="IPR027417">
    <property type="entry name" value="P-loop_NTPase"/>
</dbReference>
<comment type="similarity">
    <text evidence="1">Belongs to the ABC transporter superfamily.</text>
</comment>
<reference evidence="9" key="1">
    <citation type="submission" date="2017-09" db="EMBL/GenBank/DDBJ databases">
        <title>FDA dAtabase for Regulatory Grade micrObial Sequences (FDA-ARGOS): Supporting development and validation of Infectious Disease Dx tests.</title>
        <authorList>
            <person name="Minogue T."/>
            <person name="Wolcott M."/>
            <person name="Wasieloski L."/>
            <person name="Aguilar W."/>
            <person name="Moore D."/>
            <person name="Tallon L."/>
            <person name="Sadzewicz L."/>
            <person name="Ott S."/>
            <person name="Zhao X."/>
            <person name="Nagaraj S."/>
            <person name="Vavikolanu K."/>
            <person name="Aluvathingal J."/>
            <person name="Nadendla S."/>
            <person name="Sichtig H."/>
        </authorList>
    </citation>
    <scope>NUCLEOTIDE SEQUENCE [LARGE SCALE GENOMIC DNA]</scope>
    <source>
        <strain evidence="9">FDAARGOS_394</strain>
    </source>
</reference>
<evidence type="ECO:0000256" key="4">
    <source>
        <dbReference type="ARBA" id="ARBA00022741"/>
    </source>
</evidence>
<dbReference type="SUPFAM" id="SSF52540">
    <property type="entry name" value="P-loop containing nucleoside triphosphate hydrolases"/>
    <property type="match status" value="1"/>
</dbReference>
<dbReference type="PANTHER" id="PTHR42788">
    <property type="entry name" value="TAURINE IMPORT ATP-BINDING PROTEIN-RELATED"/>
    <property type="match status" value="1"/>
</dbReference>
<proteinExistence type="inferred from homology"/>
<dbReference type="Pfam" id="PF00005">
    <property type="entry name" value="ABC_tran"/>
    <property type="match status" value="1"/>
</dbReference>
<dbReference type="OrthoDB" id="8683598at2"/>
<dbReference type="InterPro" id="IPR003439">
    <property type="entry name" value="ABC_transporter-like_ATP-bd"/>
</dbReference>
<keyword evidence="4" id="KW-0547">Nucleotide-binding</keyword>
<sequence length="289" mass="32033">MSAHLHTTTRSSGGHHDRDHGHSQSHSRIQIQGVHKHFAQPGKGDSQQVLSDVSLELQHGEFVCLLGASGCGKSTLLNLVAGFEQPDGGRLLCDGRPITGPGPERGMVFQQPTLFPWLTVRQNVDFGPRMAGQRAADYAARADEFLRLVGLADFADHHPWQLSGGMRQRAALARAWLPEPEILLMDEPFGALDAQTRLAMQELLTGIWQQKRTTILFVTHDVDEALFLADRVVILSSRPGRIRQELQVPFERPRSFEDLVADPRFGALKRDILHVLREEAAKSLQSVAA</sequence>
<evidence type="ECO:0000256" key="5">
    <source>
        <dbReference type="ARBA" id="ARBA00022840"/>
    </source>
</evidence>
<evidence type="ECO:0000256" key="2">
    <source>
        <dbReference type="ARBA" id="ARBA00022448"/>
    </source>
</evidence>
<feature type="domain" description="ABC transporter" evidence="7">
    <location>
        <begin position="29"/>
        <end position="262"/>
    </location>
</feature>
<gene>
    <name evidence="8" type="ORF">CRM82_18240</name>
</gene>
<evidence type="ECO:0000313" key="8">
    <source>
        <dbReference type="EMBL" id="PEH90267.1"/>
    </source>
</evidence>
<evidence type="ECO:0000259" key="7">
    <source>
        <dbReference type="PROSITE" id="PS50893"/>
    </source>
</evidence>
<feature type="region of interest" description="Disordered" evidence="6">
    <location>
        <begin position="1"/>
        <end position="45"/>
    </location>
</feature>
<dbReference type="SMART" id="SM00382">
    <property type="entry name" value="AAA"/>
    <property type="match status" value="1"/>
</dbReference>
<evidence type="ECO:0000256" key="1">
    <source>
        <dbReference type="ARBA" id="ARBA00005417"/>
    </source>
</evidence>
<name>A0A2A7UYD2_COMTR</name>
<keyword evidence="9" id="KW-1185">Reference proteome</keyword>
<dbReference type="GO" id="GO:0016887">
    <property type="term" value="F:ATP hydrolysis activity"/>
    <property type="evidence" value="ECO:0007669"/>
    <property type="project" value="InterPro"/>
</dbReference>
<dbReference type="GO" id="GO:0005524">
    <property type="term" value="F:ATP binding"/>
    <property type="evidence" value="ECO:0007669"/>
    <property type="project" value="UniProtKB-KW"/>
</dbReference>
<dbReference type="AlphaFoldDB" id="A0A2A7UYD2"/>
<dbReference type="InterPro" id="IPR050166">
    <property type="entry name" value="ABC_transporter_ATP-bind"/>
</dbReference>
<accession>A0A2A7UYD2</accession>
<dbReference type="EMBL" id="PDEA01000001">
    <property type="protein sequence ID" value="PEH90267.1"/>
    <property type="molecule type" value="Genomic_DNA"/>
</dbReference>
<organism evidence="8 9">
    <name type="scientific">Comamonas terrigena</name>
    <dbReference type="NCBI Taxonomy" id="32013"/>
    <lineage>
        <taxon>Bacteria</taxon>
        <taxon>Pseudomonadati</taxon>
        <taxon>Pseudomonadota</taxon>
        <taxon>Betaproteobacteria</taxon>
        <taxon>Burkholderiales</taxon>
        <taxon>Comamonadaceae</taxon>
        <taxon>Comamonas</taxon>
    </lineage>
</organism>
<evidence type="ECO:0000256" key="3">
    <source>
        <dbReference type="ARBA" id="ARBA00022475"/>
    </source>
</evidence>
<dbReference type="PROSITE" id="PS00211">
    <property type="entry name" value="ABC_TRANSPORTER_1"/>
    <property type="match status" value="1"/>
</dbReference>
<dbReference type="RefSeq" id="WP_083520305.1">
    <property type="nucleotide sequence ID" value="NZ_PDEA01000001.1"/>
</dbReference>
<dbReference type="STRING" id="1219032.GCA_001515545_01007"/>
<keyword evidence="2" id="KW-0813">Transport</keyword>
<dbReference type="PROSITE" id="PS50893">
    <property type="entry name" value="ABC_TRANSPORTER_2"/>
    <property type="match status" value="1"/>
</dbReference>
<evidence type="ECO:0000256" key="6">
    <source>
        <dbReference type="SAM" id="MobiDB-lite"/>
    </source>
</evidence>
<dbReference type="Proteomes" id="UP000220246">
    <property type="component" value="Unassembled WGS sequence"/>
</dbReference>
<evidence type="ECO:0000313" key="9">
    <source>
        <dbReference type="Proteomes" id="UP000220246"/>
    </source>
</evidence>
<keyword evidence="5 8" id="KW-0067">ATP-binding</keyword>
<dbReference type="CDD" id="cd03293">
    <property type="entry name" value="ABC_NrtD_SsuB_transporters"/>
    <property type="match status" value="1"/>
</dbReference>
<dbReference type="Gene3D" id="3.40.50.300">
    <property type="entry name" value="P-loop containing nucleotide triphosphate hydrolases"/>
    <property type="match status" value="1"/>
</dbReference>
<dbReference type="InterPro" id="IPR017871">
    <property type="entry name" value="ABC_transporter-like_CS"/>
</dbReference>
<dbReference type="InterPro" id="IPR003593">
    <property type="entry name" value="AAA+_ATPase"/>
</dbReference>
<comment type="caution">
    <text evidence="8">The sequence shown here is derived from an EMBL/GenBank/DDBJ whole genome shotgun (WGS) entry which is preliminary data.</text>
</comment>
<protein>
    <submittedName>
        <fullName evidence="8">ABC transporter ATP-binding protein</fullName>
    </submittedName>
</protein>
<dbReference type="PANTHER" id="PTHR42788:SF13">
    <property type="entry name" value="ALIPHATIC SULFONATES IMPORT ATP-BINDING PROTEIN SSUB"/>
    <property type="match status" value="1"/>
</dbReference>
<dbReference type="GeneID" id="80802568"/>
<keyword evidence="3" id="KW-0472">Membrane</keyword>